<keyword evidence="3" id="KW-1185">Reference proteome</keyword>
<dbReference type="RefSeq" id="WP_099554553.1">
    <property type="nucleotide sequence ID" value="NZ_LT960614.1"/>
</dbReference>
<feature type="compositionally biased region" description="Low complexity" evidence="1">
    <location>
        <begin position="115"/>
        <end position="136"/>
    </location>
</feature>
<dbReference type="Proteomes" id="UP000223606">
    <property type="component" value="Chromosome 1"/>
</dbReference>
<evidence type="ECO:0000256" key="1">
    <source>
        <dbReference type="SAM" id="MobiDB-lite"/>
    </source>
</evidence>
<protein>
    <submittedName>
        <fullName evidence="2">Uncharacterized protein</fullName>
    </submittedName>
</protein>
<gene>
    <name evidence="2" type="ORF">HDIA_0781</name>
</gene>
<dbReference type="KEGG" id="hdi:HDIA_0781"/>
<evidence type="ECO:0000313" key="2">
    <source>
        <dbReference type="EMBL" id="SON54322.1"/>
    </source>
</evidence>
<dbReference type="EMBL" id="LT960614">
    <property type="protein sequence ID" value="SON54322.1"/>
    <property type="molecule type" value="Genomic_DNA"/>
</dbReference>
<proteinExistence type="predicted"/>
<accession>A0A2C9D1X1</accession>
<dbReference type="AlphaFoldDB" id="A0A2C9D1X1"/>
<organism evidence="2 3">
    <name type="scientific">Hartmannibacter diazotrophicus</name>
    <dbReference type="NCBI Taxonomy" id="1482074"/>
    <lineage>
        <taxon>Bacteria</taxon>
        <taxon>Pseudomonadati</taxon>
        <taxon>Pseudomonadota</taxon>
        <taxon>Alphaproteobacteria</taxon>
        <taxon>Hyphomicrobiales</taxon>
        <taxon>Pleomorphomonadaceae</taxon>
        <taxon>Hartmannibacter</taxon>
    </lineage>
</organism>
<name>A0A2C9D1X1_9HYPH</name>
<feature type="region of interest" description="Disordered" evidence="1">
    <location>
        <begin position="68"/>
        <end position="142"/>
    </location>
</feature>
<evidence type="ECO:0000313" key="3">
    <source>
        <dbReference type="Proteomes" id="UP000223606"/>
    </source>
</evidence>
<sequence>MAAALITAFAICTIHRKEKGAPEVVPASTKKDISLFMCPEDEFARLEGLQAARKATDDEIAIFERRNGKMAAPAKVVESAPAQTVNPPSSGAAGDPNAVKGRGGRKPKAEKVAKTENAGTETTETTDNDGAGNTGSDNDDEM</sequence>
<reference evidence="3" key="1">
    <citation type="submission" date="2017-09" db="EMBL/GenBank/DDBJ databases">
        <title>Genome sequence of Nannocystis excedens DSM 71.</title>
        <authorList>
            <person name="Blom J."/>
        </authorList>
    </citation>
    <scope>NUCLEOTIDE SEQUENCE [LARGE SCALE GENOMIC DNA]</scope>
    <source>
        <strain evidence="3">type strain: E19</strain>
    </source>
</reference>